<dbReference type="PROSITE" id="PS50837">
    <property type="entry name" value="NACHT"/>
    <property type="match status" value="1"/>
</dbReference>
<dbReference type="Pfam" id="PF22733">
    <property type="entry name" value="NNH1"/>
    <property type="match status" value="1"/>
</dbReference>
<evidence type="ECO:0000313" key="4">
    <source>
        <dbReference type="EMBL" id="MFF3337141.1"/>
    </source>
</evidence>
<dbReference type="InterPro" id="IPR032675">
    <property type="entry name" value="LRR_dom_sf"/>
</dbReference>
<evidence type="ECO:0000256" key="2">
    <source>
        <dbReference type="ARBA" id="ARBA00022840"/>
    </source>
</evidence>
<dbReference type="InterPro" id="IPR007111">
    <property type="entry name" value="NACHT_NTPase"/>
</dbReference>
<keyword evidence="5" id="KW-1185">Reference proteome</keyword>
<keyword evidence="1" id="KW-0547">Nucleotide-binding</keyword>
<dbReference type="Gene3D" id="3.80.10.10">
    <property type="entry name" value="Ribonuclease Inhibitor"/>
    <property type="match status" value="2"/>
</dbReference>
<dbReference type="Gene3D" id="3.40.50.300">
    <property type="entry name" value="P-loop containing nucleotide triphosphate hydrolases"/>
    <property type="match status" value="1"/>
</dbReference>
<dbReference type="Pfam" id="PF05729">
    <property type="entry name" value="NACHT"/>
    <property type="match status" value="1"/>
</dbReference>
<dbReference type="PANTHER" id="PTHR46844">
    <property type="entry name" value="SLR5058 PROTEIN"/>
    <property type="match status" value="1"/>
</dbReference>
<evidence type="ECO:0000313" key="5">
    <source>
        <dbReference type="Proteomes" id="UP001601976"/>
    </source>
</evidence>
<dbReference type="InterPro" id="IPR027417">
    <property type="entry name" value="P-loop_NTPase"/>
</dbReference>
<feature type="domain" description="NACHT" evidence="3">
    <location>
        <begin position="249"/>
        <end position="584"/>
    </location>
</feature>
<organism evidence="4 5">
    <name type="scientific">Streptomyces flavidovirens</name>
    <dbReference type="NCBI Taxonomy" id="67298"/>
    <lineage>
        <taxon>Bacteria</taxon>
        <taxon>Bacillati</taxon>
        <taxon>Actinomycetota</taxon>
        <taxon>Actinomycetes</taxon>
        <taxon>Kitasatosporales</taxon>
        <taxon>Streptomycetaceae</taxon>
        <taxon>Streptomyces</taxon>
    </lineage>
</organism>
<evidence type="ECO:0000256" key="1">
    <source>
        <dbReference type="ARBA" id="ARBA00022741"/>
    </source>
</evidence>
<dbReference type="SUPFAM" id="SSF52058">
    <property type="entry name" value="L domain-like"/>
    <property type="match status" value="1"/>
</dbReference>
<dbReference type="Proteomes" id="UP001601976">
    <property type="component" value="Unassembled WGS sequence"/>
</dbReference>
<reference evidence="4 5" key="1">
    <citation type="submission" date="2024-10" db="EMBL/GenBank/DDBJ databases">
        <title>The Natural Products Discovery Center: Release of the First 8490 Sequenced Strains for Exploring Actinobacteria Biosynthetic Diversity.</title>
        <authorList>
            <person name="Kalkreuter E."/>
            <person name="Kautsar S.A."/>
            <person name="Yang D."/>
            <person name="Bader C.D."/>
            <person name="Teijaro C.N."/>
            <person name="Fluegel L."/>
            <person name="Davis C.M."/>
            <person name="Simpson J.R."/>
            <person name="Lauterbach L."/>
            <person name="Steele A.D."/>
            <person name="Gui C."/>
            <person name="Meng S."/>
            <person name="Li G."/>
            <person name="Viehrig K."/>
            <person name="Ye F."/>
            <person name="Su P."/>
            <person name="Kiefer A.F."/>
            <person name="Nichols A."/>
            <person name="Cepeda A.J."/>
            <person name="Yan W."/>
            <person name="Fan B."/>
            <person name="Jiang Y."/>
            <person name="Adhikari A."/>
            <person name="Zheng C.-J."/>
            <person name="Schuster L."/>
            <person name="Cowan T.M."/>
            <person name="Smanski M.J."/>
            <person name="Chevrette M.G."/>
            <person name="De Carvalho L.P.S."/>
            <person name="Shen B."/>
        </authorList>
    </citation>
    <scope>NUCLEOTIDE SEQUENCE [LARGE SCALE GENOMIC DNA]</scope>
    <source>
        <strain evidence="4 5">NPDC003029</strain>
    </source>
</reference>
<dbReference type="SUPFAM" id="SSF52540">
    <property type="entry name" value="P-loop containing nucleoside triphosphate hydrolases"/>
    <property type="match status" value="1"/>
</dbReference>
<gene>
    <name evidence="4" type="ORF">ACFYWW_00205</name>
</gene>
<proteinExistence type="predicted"/>
<accession>A0ABW6R6M2</accession>
<dbReference type="PANTHER" id="PTHR46844:SF1">
    <property type="entry name" value="SLR5058 PROTEIN"/>
    <property type="match status" value="1"/>
</dbReference>
<dbReference type="EMBL" id="JBIAPK010000001">
    <property type="protein sequence ID" value="MFF3337141.1"/>
    <property type="molecule type" value="Genomic_DNA"/>
</dbReference>
<keyword evidence="2" id="KW-0067">ATP-binding</keyword>
<dbReference type="RefSeq" id="WP_387892926.1">
    <property type="nucleotide sequence ID" value="NZ_JBIAPK010000001.1"/>
</dbReference>
<sequence length="1029" mass="113063">MQGLEVVLARLAGTVAGAAAKSLLIPRPGAGLVDAPVRPLPRPPGPGRLAKVLARRLSQAYADLPEAERLAAADAVRDAFEAAGEVGPERLFAVDLDPVRLAAGLRGPAAGLSARGEELYEELLGMCCAHLMEQLTAHPHFPARAAVEQTRAAGRTRELVDDVRARVGPRPDAAALAFEQRYADFVAQTHGRLELFGLTLGRSGSEWPLDTAYISLAVSGDGCGARDDFALPHNGPVTVTAEQALSGARRVMLRGPAGSGKSTLVQWLALNAARRSFPRELAEWNRSVPFVLRLRSFTASAELPMPEDFLRTAGVPLHAPAGWAESLLSEGRALVLVDGVDEVPMRLRSRTEAWLKSLIAAFPQARYVVTTRPSAVPEDWLAGQGFVAHSLLPMDREDIRAFVAHWHDSARRECMSDAARELLDTYEKSLVRAVTTRRDLGRLATNPLMCAVLCALNRDRRMQLPRARKELYDAALDMLLVRRDTEREITGVEGVDLTREEQTALLQRLAYWLIRNSQVEAEIPDAVEMVAEWMAAMPQVQGTPQQVFSHLLIRSGLLREPSPGAVDFVHRTFQDYLGAKAAVEARDFGVLVQNAHDDQWDDVVQMAVGHARVEERARLLRQLLRRADKARRWRHRLVLLAAACLEHAPELDPAVRADVQVRTEELLPPKDLDEAEELAKVGELVLELLPGPEGLNELCAQAVVRTAGVVGGDAAMEVIARFRADTRFRVAFEVSKHWSAFDATKYVDSVLSGARLPQTYLKVRTGQQVAELPRLRHLTWVRLEGPHAIPSEITDHTSLESLFFHENPGLGDLSPLAALRQLKSLGFDSCPSVRALEPLHGLPLHQLFLYRLAEGLSLTPLAGLPGLRTLGLDFAPGVASVDDIPLGAALTHLFLHREARALHLDGLERWPELRDLTITGDQQGRQLAQLRHPSRLTSLSLRDQLALDLSTVVRHQELRTLLIGTSAIVSSLEPLRDLPHLTRLKLSDCGGPLDLSPLVDLENLTVHSYLGTSVRGTALFPPERLLHHR</sequence>
<evidence type="ECO:0000259" key="3">
    <source>
        <dbReference type="PROSITE" id="PS50837"/>
    </source>
</evidence>
<name>A0ABW6R6M2_9ACTN</name>
<dbReference type="InterPro" id="IPR054547">
    <property type="entry name" value="NNH1"/>
</dbReference>
<protein>
    <submittedName>
        <fullName evidence="4">NACHT domain-containing protein</fullName>
    </submittedName>
</protein>
<comment type="caution">
    <text evidence="4">The sequence shown here is derived from an EMBL/GenBank/DDBJ whole genome shotgun (WGS) entry which is preliminary data.</text>
</comment>